<dbReference type="InterPro" id="IPR011990">
    <property type="entry name" value="TPR-like_helical_dom_sf"/>
</dbReference>
<organism evidence="6 7">
    <name type="scientific">Mucilaginibacter lutimaris</name>
    <dbReference type="NCBI Taxonomy" id="931629"/>
    <lineage>
        <taxon>Bacteria</taxon>
        <taxon>Pseudomonadati</taxon>
        <taxon>Bacteroidota</taxon>
        <taxon>Sphingobacteriia</taxon>
        <taxon>Sphingobacteriales</taxon>
        <taxon>Sphingobacteriaceae</taxon>
        <taxon>Mucilaginibacter</taxon>
    </lineage>
</organism>
<dbReference type="Pfam" id="PF13181">
    <property type="entry name" value="TPR_8"/>
    <property type="match status" value="1"/>
</dbReference>
<keyword evidence="5" id="KW-1133">Transmembrane helix</keyword>
<name>A0ABW2ZL14_9SPHI</name>
<keyword evidence="7" id="KW-1185">Reference proteome</keyword>
<dbReference type="EMBL" id="JBHTIA010000013">
    <property type="protein sequence ID" value="MFD0766801.1"/>
    <property type="molecule type" value="Genomic_DNA"/>
</dbReference>
<reference evidence="7" key="1">
    <citation type="journal article" date="2019" name="Int. J. Syst. Evol. Microbiol.">
        <title>The Global Catalogue of Microorganisms (GCM) 10K type strain sequencing project: providing services to taxonomists for standard genome sequencing and annotation.</title>
        <authorList>
            <consortium name="The Broad Institute Genomics Platform"/>
            <consortium name="The Broad Institute Genome Sequencing Center for Infectious Disease"/>
            <person name="Wu L."/>
            <person name="Ma J."/>
        </authorList>
    </citation>
    <scope>NUCLEOTIDE SEQUENCE [LARGE SCALE GENOMIC DNA]</scope>
    <source>
        <strain evidence="7">CCUG 60742</strain>
    </source>
</reference>
<feature type="transmembrane region" description="Helical" evidence="5">
    <location>
        <begin position="332"/>
        <end position="352"/>
    </location>
</feature>
<accession>A0ABW2ZL14</accession>
<dbReference type="SUPFAM" id="SSF46894">
    <property type="entry name" value="C-terminal effector domain of the bipartite response regulators"/>
    <property type="match status" value="1"/>
</dbReference>
<dbReference type="PROSITE" id="PS50005">
    <property type="entry name" value="TPR"/>
    <property type="match status" value="1"/>
</dbReference>
<dbReference type="RefSeq" id="WP_377145056.1">
    <property type="nucleotide sequence ID" value="NZ_JBHTIA010000013.1"/>
</dbReference>
<keyword evidence="5" id="KW-0812">Transmembrane</keyword>
<dbReference type="Gene3D" id="1.25.40.10">
    <property type="entry name" value="Tetratricopeptide repeat domain"/>
    <property type="match status" value="2"/>
</dbReference>
<keyword evidence="5" id="KW-0472">Membrane</keyword>
<keyword evidence="4" id="KW-0175">Coiled coil</keyword>
<dbReference type="InterPro" id="IPR019734">
    <property type="entry name" value="TPR_rpt"/>
</dbReference>
<evidence type="ECO:0000256" key="2">
    <source>
        <dbReference type="ARBA" id="ARBA00022803"/>
    </source>
</evidence>
<protein>
    <submittedName>
        <fullName evidence="6">Tetratricopeptide repeat protein</fullName>
    </submittedName>
</protein>
<evidence type="ECO:0000313" key="6">
    <source>
        <dbReference type="EMBL" id="MFD0766801.1"/>
    </source>
</evidence>
<comment type="caution">
    <text evidence="6">The sequence shown here is derived from an EMBL/GenBank/DDBJ whole genome shotgun (WGS) entry which is preliminary data.</text>
</comment>
<dbReference type="PANTHER" id="PTHR45641:SF19">
    <property type="entry name" value="NEPHROCYSTIN-3"/>
    <property type="match status" value="1"/>
</dbReference>
<keyword evidence="1" id="KW-0677">Repeat</keyword>
<evidence type="ECO:0000256" key="3">
    <source>
        <dbReference type="PROSITE-ProRule" id="PRU00339"/>
    </source>
</evidence>
<dbReference type="SUPFAM" id="SSF48452">
    <property type="entry name" value="TPR-like"/>
    <property type="match status" value="1"/>
</dbReference>
<gene>
    <name evidence="6" type="ORF">ACFQZI_18210</name>
</gene>
<dbReference type="PANTHER" id="PTHR45641">
    <property type="entry name" value="TETRATRICOPEPTIDE REPEAT PROTEIN (AFU_ORTHOLOGUE AFUA_6G03870)"/>
    <property type="match status" value="1"/>
</dbReference>
<dbReference type="InterPro" id="IPR016032">
    <property type="entry name" value="Sig_transdc_resp-reg_C-effctor"/>
</dbReference>
<dbReference type="Pfam" id="PF13424">
    <property type="entry name" value="TPR_12"/>
    <property type="match status" value="2"/>
</dbReference>
<feature type="repeat" description="TPR" evidence="3">
    <location>
        <begin position="182"/>
        <end position="215"/>
    </location>
</feature>
<proteinExistence type="predicted"/>
<evidence type="ECO:0000256" key="4">
    <source>
        <dbReference type="SAM" id="Coils"/>
    </source>
</evidence>
<keyword evidence="2 3" id="KW-0802">TPR repeat</keyword>
<dbReference type="SMART" id="SM00028">
    <property type="entry name" value="TPR"/>
    <property type="match status" value="6"/>
</dbReference>
<evidence type="ECO:0000313" key="7">
    <source>
        <dbReference type="Proteomes" id="UP001597073"/>
    </source>
</evidence>
<evidence type="ECO:0000256" key="1">
    <source>
        <dbReference type="ARBA" id="ARBA00022737"/>
    </source>
</evidence>
<evidence type="ECO:0000256" key="5">
    <source>
        <dbReference type="SAM" id="Phobius"/>
    </source>
</evidence>
<feature type="coiled-coil region" evidence="4">
    <location>
        <begin position="366"/>
        <end position="395"/>
    </location>
</feature>
<dbReference type="Proteomes" id="UP001597073">
    <property type="component" value="Unassembled WGS sequence"/>
</dbReference>
<sequence length="536" mass="61844">MAKRLFLLLFLFGVCVTCITRAQDKELLSTRSLSQKHPDSALIILKKLHAQAIDRNDPLTEGVCLQQMGQICYNQGHYAQALEFYLHADKIFSAGKNPDRLAANTGEIGVLYYYNKQLDRSRAMYNKALAIYRQTNNLKGRAQILGNIGHLYEKSKQYDSAFYYQNLALKNFTKANYKQGAAKIYENLGSIYEDLAKYDSAYVNFNRSLRLYQEEHNDIGTIEVINNLGDILRKTGKYAESIVESRKAMAMAQQTGNVYQLASCSKDLGKAYELMNRMDSAYHYAELSRKYSLEVYSKDGVNQTAFLQVLYDINKKSDEINRLNNIRKINRIITVAVVVVVVLLVILALVIFSRQRFKIKDQLALAKQKEAEHELMQLELKNQHLEEESLKQQLDVKSRELSTHTLNLIKNNQFLEHLRGSLQAMVKDDKRDQKKQMQQLIMQINESFNHEQHWKEFTTAFEQVHQQFFDNIKKYSSELTSADMRLIALLRINLDSNDIATLLGISTDSLRVSRYRLRKKLNIPQGDNLTAFIQAL</sequence>